<proteinExistence type="predicted"/>
<sequence length="238" mass="27017">MGNRLGELQAIQRLADGKFDWYHWFKILEPKLKDHWKKIRIYDMLRLCAGSSFPCDRSLVIVALCFWSLSTNCMRLRFGMMTPNLLDLATIAGLLPHGDDFSAANLSEAKVGLDFHKSNKTSGSWVKTYIGHGCEPTDPPSINGVSYTEHVAFLVMWLCKFLACPKSDGITKEFQALAEVRVDGHQVAMGPIFLAYLYRGLYEVTTKLMDYHASSPICTTTFYYFRDEVKIVEHKTIA</sequence>
<dbReference type="RefSeq" id="XP_021800302.1">
    <property type="nucleotide sequence ID" value="XM_021944610.1"/>
</dbReference>
<evidence type="ECO:0000313" key="2">
    <source>
        <dbReference type="Proteomes" id="UP000515124"/>
    </source>
</evidence>
<evidence type="ECO:0000313" key="3">
    <source>
        <dbReference type="RefSeq" id="XP_021800301.1"/>
    </source>
</evidence>
<dbReference type="GeneID" id="110744624"/>
<dbReference type="Pfam" id="PF10536">
    <property type="entry name" value="PMD"/>
    <property type="match status" value="1"/>
</dbReference>
<keyword evidence="2" id="KW-1185">Reference proteome</keyword>
<organism evidence="2 3">
    <name type="scientific">Prunus avium</name>
    <name type="common">Cherry</name>
    <name type="synonym">Cerasus avium</name>
    <dbReference type="NCBI Taxonomy" id="42229"/>
    <lineage>
        <taxon>Eukaryota</taxon>
        <taxon>Viridiplantae</taxon>
        <taxon>Streptophyta</taxon>
        <taxon>Embryophyta</taxon>
        <taxon>Tracheophyta</taxon>
        <taxon>Spermatophyta</taxon>
        <taxon>Magnoliopsida</taxon>
        <taxon>eudicotyledons</taxon>
        <taxon>Gunneridae</taxon>
        <taxon>Pentapetalae</taxon>
        <taxon>rosids</taxon>
        <taxon>fabids</taxon>
        <taxon>Rosales</taxon>
        <taxon>Rosaceae</taxon>
        <taxon>Amygdaloideae</taxon>
        <taxon>Amygdaleae</taxon>
        <taxon>Prunus</taxon>
    </lineage>
</organism>
<dbReference type="InterPro" id="IPR044824">
    <property type="entry name" value="MAIN-like"/>
</dbReference>
<dbReference type="Gramene" id="Pav_sc0003944.1_g050.1.br:mrna">
    <property type="protein sequence ID" value="Pav_sc0003944.1_g050.1.br:CDS:1"/>
    <property type="gene ID" value="Pav_sc0003944.1_g050.1.br"/>
</dbReference>
<dbReference type="KEGG" id="pavi:110744624"/>
<evidence type="ECO:0000313" key="4">
    <source>
        <dbReference type="RefSeq" id="XP_021800302.1"/>
    </source>
</evidence>
<evidence type="ECO:0000259" key="1">
    <source>
        <dbReference type="Pfam" id="PF10536"/>
    </source>
</evidence>
<dbReference type="Proteomes" id="UP000515124">
    <property type="component" value="Unplaced"/>
</dbReference>
<feature type="domain" description="Aminotransferase-like plant mobile" evidence="1">
    <location>
        <begin position="52"/>
        <end position="207"/>
    </location>
</feature>
<reference evidence="3 4" key="1">
    <citation type="submission" date="2025-04" db="UniProtKB">
        <authorList>
            <consortium name="RefSeq"/>
        </authorList>
    </citation>
    <scope>IDENTIFICATION</scope>
</reference>
<dbReference type="PANTHER" id="PTHR46033:SF65">
    <property type="entry name" value="AMINOTRANSFERASE-LIKE PLANT MOBILE DOMAIN-CONTAINING PROTEIN"/>
    <property type="match status" value="1"/>
</dbReference>
<dbReference type="PANTHER" id="PTHR46033">
    <property type="entry name" value="PROTEIN MAIN-LIKE 2"/>
    <property type="match status" value="1"/>
</dbReference>
<dbReference type="InterPro" id="IPR019557">
    <property type="entry name" value="AminoTfrase-like_pln_mobile"/>
</dbReference>
<name>A0A6P5RHI8_PRUAV</name>
<dbReference type="RefSeq" id="XP_021800301.1">
    <property type="nucleotide sequence ID" value="XM_021944609.1"/>
</dbReference>
<dbReference type="GO" id="GO:0010073">
    <property type="term" value="P:meristem maintenance"/>
    <property type="evidence" value="ECO:0007669"/>
    <property type="project" value="InterPro"/>
</dbReference>
<accession>A0A6P5RHI8</accession>
<protein>
    <submittedName>
        <fullName evidence="3 4">Uncharacterized protein LOC110744624</fullName>
    </submittedName>
</protein>
<gene>
    <name evidence="3 4" type="primary">LOC110744624</name>
</gene>
<dbReference type="AlphaFoldDB" id="A0A6P5RHI8"/>